<dbReference type="GO" id="GO:0043495">
    <property type="term" value="F:protein-membrane adaptor activity"/>
    <property type="evidence" value="ECO:0007669"/>
    <property type="project" value="TreeGrafter"/>
</dbReference>
<dbReference type="GO" id="GO:0016324">
    <property type="term" value="C:apical plasma membrane"/>
    <property type="evidence" value="ECO:0007669"/>
    <property type="project" value="TreeGrafter"/>
</dbReference>
<evidence type="ECO:0000313" key="3">
    <source>
        <dbReference type="Proteomes" id="UP000887540"/>
    </source>
</evidence>
<evidence type="ECO:0000256" key="1">
    <source>
        <dbReference type="ARBA" id="ARBA00022737"/>
    </source>
</evidence>
<keyword evidence="3" id="KW-1185">Reference proteome</keyword>
<dbReference type="PROSITE" id="PS50106">
    <property type="entry name" value="PDZ"/>
    <property type="match status" value="1"/>
</dbReference>
<reference evidence="4" key="1">
    <citation type="submission" date="2022-11" db="UniProtKB">
        <authorList>
            <consortium name="WormBaseParasite"/>
        </authorList>
    </citation>
    <scope>IDENTIFICATION</scope>
</reference>
<dbReference type="InterPro" id="IPR036034">
    <property type="entry name" value="PDZ_sf"/>
</dbReference>
<dbReference type="InterPro" id="IPR051067">
    <property type="entry name" value="NHER"/>
</dbReference>
<dbReference type="Pfam" id="PF00595">
    <property type="entry name" value="PDZ"/>
    <property type="match status" value="1"/>
</dbReference>
<dbReference type="WBParaSite" id="ACRNAN_scaffold5883.g10279.t1">
    <property type="protein sequence ID" value="ACRNAN_scaffold5883.g10279.t1"/>
    <property type="gene ID" value="ACRNAN_scaffold5883.g10279"/>
</dbReference>
<evidence type="ECO:0000313" key="4">
    <source>
        <dbReference type="WBParaSite" id="ACRNAN_scaffold5883.g10279.t1"/>
    </source>
</evidence>
<evidence type="ECO:0000259" key="2">
    <source>
        <dbReference type="PROSITE" id="PS50106"/>
    </source>
</evidence>
<dbReference type="SMART" id="SM00228">
    <property type="entry name" value="PDZ"/>
    <property type="match status" value="1"/>
</dbReference>
<dbReference type="PANTHER" id="PTHR14191">
    <property type="entry name" value="PDZ DOMAIN CONTAINING PROTEIN"/>
    <property type="match status" value="1"/>
</dbReference>
<dbReference type="PANTHER" id="PTHR14191:SF3">
    <property type="entry name" value="NA(+)_H(+) EXCHANGE REGULATORY COFACTOR-LIKE PROTEIN NRFL-1"/>
    <property type="match status" value="1"/>
</dbReference>
<accession>A0A914E6B6</accession>
<dbReference type="Gene3D" id="2.30.42.10">
    <property type="match status" value="1"/>
</dbReference>
<dbReference type="CDD" id="cd00136">
    <property type="entry name" value="PDZ_canonical"/>
    <property type="match status" value="1"/>
</dbReference>
<dbReference type="GO" id="GO:0072659">
    <property type="term" value="P:protein localization to plasma membrane"/>
    <property type="evidence" value="ECO:0007669"/>
    <property type="project" value="TreeGrafter"/>
</dbReference>
<sequence>MEIKLKKSKNEEAYGFSISTTESSVHFARGILENGIASKNGLKDGDCILAVNKVTIHMQLNNQEATLLIKQHPKKVHLTILKKADYELRSLLRQK</sequence>
<dbReference type="Proteomes" id="UP000887540">
    <property type="component" value="Unplaced"/>
</dbReference>
<protein>
    <submittedName>
        <fullName evidence="4">PDZ domain-containing protein</fullName>
    </submittedName>
</protein>
<dbReference type="AlphaFoldDB" id="A0A914E6B6"/>
<dbReference type="SUPFAM" id="SSF50156">
    <property type="entry name" value="PDZ domain-like"/>
    <property type="match status" value="1"/>
</dbReference>
<proteinExistence type="predicted"/>
<organism evidence="3 4">
    <name type="scientific">Acrobeloides nanus</name>
    <dbReference type="NCBI Taxonomy" id="290746"/>
    <lineage>
        <taxon>Eukaryota</taxon>
        <taxon>Metazoa</taxon>
        <taxon>Ecdysozoa</taxon>
        <taxon>Nematoda</taxon>
        <taxon>Chromadorea</taxon>
        <taxon>Rhabditida</taxon>
        <taxon>Tylenchina</taxon>
        <taxon>Cephalobomorpha</taxon>
        <taxon>Cephaloboidea</taxon>
        <taxon>Cephalobidae</taxon>
        <taxon>Acrobeloides</taxon>
    </lineage>
</organism>
<dbReference type="InterPro" id="IPR001478">
    <property type="entry name" value="PDZ"/>
</dbReference>
<keyword evidence="1" id="KW-0677">Repeat</keyword>
<feature type="domain" description="PDZ" evidence="2">
    <location>
        <begin position="2"/>
        <end position="84"/>
    </location>
</feature>
<name>A0A914E6B6_9BILA</name>